<keyword evidence="9 15" id="KW-0862">Zinc</keyword>
<evidence type="ECO:0000256" key="13">
    <source>
        <dbReference type="ARBA" id="ARBA00025217"/>
    </source>
</evidence>
<dbReference type="InterPro" id="IPR009008">
    <property type="entry name" value="Val/Leu/Ile-tRNA-synth_edit"/>
</dbReference>
<feature type="short sequence motif" description="'HIGH' region" evidence="15">
    <location>
        <begin position="47"/>
        <end position="57"/>
    </location>
</feature>
<dbReference type="Pfam" id="PF00300">
    <property type="entry name" value="His_Phos_1"/>
    <property type="match status" value="1"/>
</dbReference>
<keyword evidence="7 15" id="KW-0479">Metal-binding</keyword>
<evidence type="ECO:0000259" key="16">
    <source>
        <dbReference type="Pfam" id="PF00133"/>
    </source>
</evidence>
<dbReference type="Gene3D" id="3.90.740.10">
    <property type="entry name" value="Valyl/Leucyl/Isoleucyl-tRNA synthetase, editing domain"/>
    <property type="match status" value="1"/>
</dbReference>
<evidence type="ECO:0000256" key="5">
    <source>
        <dbReference type="ARBA" id="ARBA00022490"/>
    </source>
</evidence>
<dbReference type="CDD" id="cd07961">
    <property type="entry name" value="Anticodon_Ia_Ile_ABEc"/>
    <property type="match status" value="1"/>
</dbReference>
<sequence>MENKQEKSQIAKREEEILEFWKAEGIFEKSLGKKSPKGDFVFYEGPPTANGRPGIHHLEARAFKDIIPRYKTMKGFHVRRKGGWDTHGLPVELQVEKQLGLKSKKEIENYGVAEFNKKCRESVWEYLDIWNKFTGVDQKNPYITYKNSYIEAVWNILKKVNEDKLLYKDYKVVPWCPRCGTGLSSHELAQGYEDVKDLSVTIKFKIIGDENAFLLAWTTTPWTLPGNVALAVGEKIDYVKIKIAEEFFILAKSRLPIIEGNYEVVEEIKGEDLLGLEYEPLYPYLEKNALNSEKEKLEKAFKVYNADFVTTEDGTGVVHTAVMYGQDDFELGNKIGLPKVHLVKEDGTFKDGMDFLSGRFVKEEATDVEIIKDLAHRNLLFKKEKYEHSYPHCWRCKTPLIYYARDSWYIKMSSLRDKLVKENEKINWVPAHIKEGRFGEWLREIKDWAISRERYWGTPLPVWQNEKGEIFVVGSIGELKQKTKKSGNKYFTMRHGEAETNVNDLINSDPKNVYHLTEEGVKQAQMAALDIKNKGIDLVIHSPFQRCKETAEIVRKTLDLPEEAMVLNSDLGEFKKGEEHEGKKWNEYWKLFANTRERFEKAPGGGETLFDLNKRMGKLLYSLEQKYADKKILLVSHDGPIAAMHMVAEGADLDRSVEIKEQGLYTSGFAEFMELPFVPLPHNENYELDLHKPYIDQVILVDEKGNELKRVKEVMDVWFDSGAMPFAQDGLLLGKEMQYPADYISEAIDQTRGWFYTLHAIGVLMDKGRAYKNVICLGHILDAEGKKMSKSIGNIVDPWLMIDKYGVDALRMWMYTINQPGDSKNFDEKTVDEIIKKIFNLVENIISFYELYRDSSIKPNNKSGNILDKWILASLNKLTKEGGLSLDNFQVFEAGRAIRDFVGDFSTWYIRRSRDRFKSDNPTDRENVCSTTHFVLLELSKYLAPFMPFFAEHIYLKLKLENDPESVHLCDWPEAGKIDEEVLANMKEVRKTVSLALEKRMTAGVKVRQPLSRLKIKRLKDGKIEKLGEEYLGLIKDEVNVKEISFDDKLETEVELDTNITEELQKEGNARDFIRAIQELRKNKNLMPSDEIELLVETDEKGREFLESVSAEIKKPTNVGKIVFENNDGEELKIENYKLKIQIK</sequence>
<organism evidence="18 19">
    <name type="scientific">Candidatus Woesebacteria bacterium GW2011_GWA1_39_8</name>
    <dbReference type="NCBI Taxonomy" id="1618552"/>
    <lineage>
        <taxon>Bacteria</taxon>
        <taxon>Candidatus Woeseibacteriota</taxon>
    </lineage>
</organism>
<dbReference type="SMART" id="SM00855">
    <property type="entry name" value="PGAM"/>
    <property type="match status" value="1"/>
</dbReference>
<dbReference type="InterPro" id="IPR029033">
    <property type="entry name" value="His_PPase_superfam"/>
</dbReference>
<dbReference type="GO" id="GO:0005524">
    <property type="term" value="F:ATP binding"/>
    <property type="evidence" value="ECO:0007669"/>
    <property type="project" value="UniProtKB-UniRule"/>
</dbReference>
<protein>
    <recommendedName>
        <fullName evidence="15">Isoleucine--tRNA ligase</fullName>
        <ecNumber evidence="15">6.1.1.5</ecNumber>
    </recommendedName>
    <alternativeName>
        <fullName evidence="15">Isoleucyl-tRNA synthetase</fullName>
        <shortName evidence="15">IleRS</shortName>
    </alternativeName>
</protein>
<comment type="cofactor">
    <cofactor evidence="1 15">
        <name>Zn(2+)</name>
        <dbReference type="ChEBI" id="CHEBI:29105"/>
    </cofactor>
</comment>
<evidence type="ECO:0000256" key="1">
    <source>
        <dbReference type="ARBA" id="ARBA00001947"/>
    </source>
</evidence>
<dbReference type="PRINTS" id="PR00984">
    <property type="entry name" value="TRNASYNTHILE"/>
</dbReference>
<keyword evidence="11 15" id="KW-0648">Protein biosynthesis</keyword>
<evidence type="ECO:0000256" key="3">
    <source>
        <dbReference type="ARBA" id="ARBA00007078"/>
    </source>
</evidence>
<name>A0A0G0PJ79_9BACT</name>
<dbReference type="GO" id="GO:0004822">
    <property type="term" value="F:isoleucine-tRNA ligase activity"/>
    <property type="evidence" value="ECO:0007669"/>
    <property type="project" value="UniProtKB-UniRule"/>
</dbReference>
<dbReference type="Gene3D" id="3.40.50.1240">
    <property type="entry name" value="Phosphoglycerate mutase-like"/>
    <property type="match status" value="1"/>
</dbReference>
<dbReference type="SUPFAM" id="SSF52374">
    <property type="entry name" value="Nucleotidylyl transferase"/>
    <property type="match status" value="1"/>
</dbReference>
<comment type="catalytic activity">
    <reaction evidence="14 15">
        <text>tRNA(Ile) + L-isoleucine + ATP = L-isoleucyl-tRNA(Ile) + AMP + diphosphate</text>
        <dbReference type="Rhea" id="RHEA:11060"/>
        <dbReference type="Rhea" id="RHEA-COMP:9666"/>
        <dbReference type="Rhea" id="RHEA-COMP:9695"/>
        <dbReference type="ChEBI" id="CHEBI:30616"/>
        <dbReference type="ChEBI" id="CHEBI:33019"/>
        <dbReference type="ChEBI" id="CHEBI:58045"/>
        <dbReference type="ChEBI" id="CHEBI:78442"/>
        <dbReference type="ChEBI" id="CHEBI:78528"/>
        <dbReference type="ChEBI" id="CHEBI:456215"/>
        <dbReference type="EC" id="6.1.1.5"/>
    </reaction>
</comment>
<dbReference type="EC" id="6.1.1.5" evidence="15"/>
<evidence type="ECO:0000256" key="8">
    <source>
        <dbReference type="ARBA" id="ARBA00022741"/>
    </source>
</evidence>
<dbReference type="GO" id="GO:0006428">
    <property type="term" value="P:isoleucyl-tRNA aminoacylation"/>
    <property type="evidence" value="ECO:0007669"/>
    <property type="project" value="UniProtKB-UniRule"/>
</dbReference>
<keyword evidence="6 15" id="KW-0436">Ligase</keyword>
<dbReference type="SUPFAM" id="SSF47323">
    <property type="entry name" value="Anticodon-binding domain of a subclass of class I aminoacyl-tRNA synthetases"/>
    <property type="match status" value="2"/>
</dbReference>
<feature type="binding site" evidence="15">
    <location>
        <position position="790"/>
    </location>
    <ligand>
        <name>ATP</name>
        <dbReference type="ChEBI" id="CHEBI:30616"/>
    </ligand>
</feature>
<dbReference type="PANTHER" id="PTHR42780">
    <property type="entry name" value="SOLEUCYL-TRNA SYNTHETASE"/>
    <property type="match status" value="1"/>
</dbReference>
<evidence type="ECO:0000313" key="18">
    <source>
        <dbReference type="EMBL" id="KKR28239.1"/>
    </source>
</evidence>
<evidence type="ECO:0000256" key="7">
    <source>
        <dbReference type="ARBA" id="ARBA00022723"/>
    </source>
</evidence>
<evidence type="ECO:0000256" key="14">
    <source>
        <dbReference type="ARBA" id="ARBA00048359"/>
    </source>
</evidence>
<evidence type="ECO:0000256" key="12">
    <source>
        <dbReference type="ARBA" id="ARBA00023146"/>
    </source>
</evidence>
<accession>A0A0G0PJ79</accession>
<feature type="domain" description="Aminoacyl-tRNA synthetase class Ia" evidence="16">
    <location>
        <begin position="17"/>
        <end position="489"/>
    </location>
</feature>
<feature type="domain" description="Methionyl/Valyl/Leucyl/Isoleucyl-tRNA synthetase anticodon-binding" evidence="17">
    <location>
        <begin position="868"/>
        <end position="1012"/>
    </location>
</feature>
<dbReference type="SUPFAM" id="SSF50677">
    <property type="entry name" value="ValRS/IleRS/LeuRS editing domain"/>
    <property type="match status" value="1"/>
</dbReference>
<keyword evidence="5 15" id="KW-0963">Cytoplasm</keyword>
<reference evidence="18 19" key="1">
    <citation type="journal article" date="2015" name="Nature">
        <title>rRNA introns, odd ribosomes, and small enigmatic genomes across a large radiation of phyla.</title>
        <authorList>
            <person name="Brown C.T."/>
            <person name="Hug L.A."/>
            <person name="Thomas B.C."/>
            <person name="Sharon I."/>
            <person name="Castelle C.J."/>
            <person name="Singh A."/>
            <person name="Wilkins M.J."/>
            <person name="Williams K.H."/>
            <person name="Banfield J.F."/>
        </authorList>
    </citation>
    <scope>NUCLEOTIDE SEQUENCE [LARGE SCALE GENOMIC DNA]</scope>
</reference>
<dbReference type="PANTHER" id="PTHR42780:SF1">
    <property type="entry name" value="ISOLEUCINE--TRNA LIGASE, CYTOPLASMIC"/>
    <property type="match status" value="1"/>
</dbReference>
<dbReference type="Pfam" id="PF08264">
    <property type="entry name" value="Anticodon_1"/>
    <property type="match status" value="1"/>
</dbReference>
<dbReference type="InterPro" id="IPR013155">
    <property type="entry name" value="M/V/L/I-tRNA-synth_anticd-bd"/>
</dbReference>
<dbReference type="InterPro" id="IPR002301">
    <property type="entry name" value="Ile-tRNA-ligase"/>
</dbReference>
<dbReference type="Pfam" id="PF00133">
    <property type="entry name" value="tRNA-synt_1"/>
    <property type="match status" value="2"/>
</dbReference>
<dbReference type="FunFam" id="3.40.50.620:FF:000063">
    <property type="entry name" value="Isoleucine--tRNA ligase"/>
    <property type="match status" value="1"/>
</dbReference>
<evidence type="ECO:0000313" key="19">
    <source>
        <dbReference type="Proteomes" id="UP000034793"/>
    </source>
</evidence>
<comment type="subcellular location">
    <subcellularLocation>
        <location evidence="2 15">Cytoplasm</location>
    </subcellularLocation>
</comment>
<keyword evidence="12 15" id="KW-0030">Aminoacyl-tRNA synthetase</keyword>
<dbReference type="GO" id="GO:0000049">
    <property type="term" value="F:tRNA binding"/>
    <property type="evidence" value="ECO:0007669"/>
    <property type="project" value="InterPro"/>
</dbReference>
<dbReference type="InterPro" id="IPR002300">
    <property type="entry name" value="aa-tRNA-synth_Ia"/>
</dbReference>
<dbReference type="InterPro" id="IPR033709">
    <property type="entry name" value="Anticodon_Ile_ABEc"/>
</dbReference>
<dbReference type="CDD" id="cd07067">
    <property type="entry name" value="HP_PGM_like"/>
    <property type="match status" value="1"/>
</dbReference>
<dbReference type="GO" id="GO:0008270">
    <property type="term" value="F:zinc ion binding"/>
    <property type="evidence" value="ECO:0007669"/>
    <property type="project" value="UniProtKB-UniRule"/>
</dbReference>
<feature type="short sequence motif" description="'KMSKS' region" evidence="15">
    <location>
        <begin position="787"/>
        <end position="791"/>
    </location>
</feature>
<evidence type="ECO:0000256" key="2">
    <source>
        <dbReference type="ARBA" id="ARBA00004496"/>
    </source>
</evidence>
<comment type="similarity">
    <text evidence="3 15">Belongs to the class-I aminoacyl-tRNA synthetase family. IleS type 2 subfamily.</text>
</comment>
<evidence type="ECO:0000256" key="10">
    <source>
        <dbReference type="ARBA" id="ARBA00022840"/>
    </source>
</evidence>
<dbReference type="GO" id="GO:0005737">
    <property type="term" value="C:cytoplasm"/>
    <property type="evidence" value="ECO:0007669"/>
    <property type="project" value="UniProtKB-SubCell"/>
</dbReference>
<dbReference type="Gene3D" id="3.40.50.620">
    <property type="entry name" value="HUPs"/>
    <property type="match status" value="2"/>
</dbReference>
<gene>
    <name evidence="15" type="primary">ileS</name>
    <name evidence="18" type="ORF">UT61_C0054G0011</name>
</gene>
<dbReference type="AlphaFoldDB" id="A0A0G0PJ79"/>
<comment type="caution">
    <text evidence="18">The sequence shown here is derived from an EMBL/GenBank/DDBJ whole genome shotgun (WGS) entry which is preliminary data.</text>
</comment>
<dbReference type="InterPro" id="IPR014729">
    <property type="entry name" value="Rossmann-like_a/b/a_fold"/>
</dbReference>
<evidence type="ECO:0000256" key="6">
    <source>
        <dbReference type="ARBA" id="ARBA00022598"/>
    </source>
</evidence>
<dbReference type="EMBL" id="LBXL01000054">
    <property type="protein sequence ID" value="KKR28239.1"/>
    <property type="molecule type" value="Genomic_DNA"/>
</dbReference>
<evidence type="ECO:0000256" key="9">
    <source>
        <dbReference type="ARBA" id="ARBA00022833"/>
    </source>
</evidence>
<dbReference type="GO" id="GO:0002161">
    <property type="term" value="F:aminoacyl-tRNA deacylase activity"/>
    <property type="evidence" value="ECO:0007669"/>
    <property type="project" value="InterPro"/>
</dbReference>
<evidence type="ECO:0000256" key="4">
    <source>
        <dbReference type="ARBA" id="ARBA00011245"/>
    </source>
</evidence>
<dbReference type="InterPro" id="IPR013078">
    <property type="entry name" value="His_Pase_superF_clade-1"/>
</dbReference>
<dbReference type="HAMAP" id="MF_02003">
    <property type="entry name" value="Ile_tRNA_synth_type2"/>
    <property type="match status" value="1"/>
</dbReference>
<feature type="domain" description="Aminoacyl-tRNA synthetase class Ia" evidence="16">
    <location>
        <begin position="688"/>
        <end position="817"/>
    </location>
</feature>
<dbReference type="SUPFAM" id="SSF53254">
    <property type="entry name" value="Phosphoglycerate mutase-like"/>
    <property type="match status" value="1"/>
</dbReference>
<proteinExistence type="inferred from homology"/>
<evidence type="ECO:0000259" key="17">
    <source>
        <dbReference type="Pfam" id="PF08264"/>
    </source>
</evidence>
<comment type="domain">
    <text evidence="15">IleRS has two distinct active sites: one for aminoacylation and one for editing. The misactivated valine is translocated from the active site to the editing site, which sterically excludes the correctly activated isoleucine. The single editing site contains two valyl binding pockets, one specific for each substrate (Val-AMP or Val-tRNA(Ile)).</text>
</comment>
<evidence type="ECO:0000256" key="15">
    <source>
        <dbReference type="HAMAP-Rule" id="MF_02003"/>
    </source>
</evidence>
<keyword evidence="8 15" id="KW-0547">Nucleotide-binding</keyword>
<evidence type="ECO:0000256" key="11">
    <source>
        <dbReference type="ARBA" id="ARBA00022917"/>
    </source>
</evidence>
<keyword evidence="10 15" id="KW-0067">ATP-binding</keyword>
<dbReference type="PATRIC" id="fig|1618552.3.peg.1088"/>
<comment type="subunit">
    <text evidence="4 15">Monomer.</text>
</comment>
<dbReference type="Pfam" id="PF19302">
    <property type="entry name" value="DUF5915"/>
    <property type="match status" value="1"/>
</dbReference>
<dbReference type="Proteomes" id="UP000034793">
    <property type="component" value="Unassembled WGS sequence"/>
</dbReference>
<dbReference type="InterPro" id="IPR009080">
    <property type="entry name" value="tRNAsynth_Ia_anticodon-bd"/>
</dbReference>
<dbReference type="InterPro" id="IPR023586">
    <property type="entry name" value="Ile-tRNA-ligase_type2"/>
</dbReference>
<dbReference type="Gene3D" id="1.10.730.10">
    <property type="entry name" value="Isoleucyl-tRNA Synthetase, Domain 1"/>
    <property type="match status" value="1"/>
</dbReference>
<comment type="function">
    <text evidence="13 15">Catalyzes the attachment of isoleucine to tRNA(Ile). As IleRS can inadvertently accommodate and process structurally similar amino acids such as valine, to avoid such errors it has two additional distinct tRNA(Ile)-dependent editing activities. One activity is designated as 'pretransfer' editing and involves the hydrolysis of activated Val-AMP. The other activity is designated 'posttransfer' editing and involves deacylation of mischarged Val-tRNA(Ile).</text>
</comment>